<evidence type="ECO:0008006" key="2">
    <source>
        <dbReference type="Google" id="ProtNLM"/>
    </source>
</evidence>
<dbReference type="Gene3D" id="1.20.120.330">
    <property type="entry name" value="Nucleotidyltransferases domain 2"/>
    <property type="match status" value="1"/>
</dbReference>
<protein>
    <recommendedName>
        <fullName evidence="2">HEPN domain-containing protein</fullName>
    </recommendedName>
</protein>
<dbReference type="EMBL" id="UOGI01000056">
    <property type="protein sequence ID" value="VAX29516.1"/>
    <property type="molecule type" value="Genomic_DNA"/>
</dbReference>
<accession>A0A3B1CG99</accession>
<sequence>MPSGVVKRRLAEAEDFLEDAEYLSSEKISNLHTLTKLYHAMIYSLFALFGLRDIEGLTHADLIDRFERDYVQKGVFDSTVLEAMRIAYDITHECDCAHMKQPEARDIERLEPVVRGFVHEVKALLSGQ</sequence>
<dbReference type="AlphaFoldDB" id="A0A3B1CG99"/>
<name>A0A3B1CG99_9ZZZZ</name>
<reference evidence="1" key="1">
    <citation type="submission" date="2018-06" db="EMBL/GenBank/DDBJ databases">
        <authorList>
            <person name="Zhirakovskaya E."/>
        </authorList>
    </citation>
    <scope>NUCLEOTIDE SEQUENCE</scope>
</reference>
<gene>
    <name evidence="1" type="ORF">MNBD_NITROSPIRAE03-853</name>
</gene>
<organism evidence="1">
    <name type="scientific">hydrothermal vent metagenome</name>
    <dbReference type="NCBI Taxonomy" id="652676"/>
    <lineage>
        <taxon>unclassified sequences</taxon>
        <taxon>metagenomes</taxon>
        <taxon>ecological metagenomes</taxon>
    </lineage>
</organism>
<evidence type="ECO:0000313" key="1">
    <source>
        <dbReference type="EMBL" id="VAX29516.1"/>
    </source>
</evidence>
<proteinExistence type="predicted"/>